<reference evidence="1" key="1">
    <citation type="submission" date="2018-05" db="EMBL/GenBank/DDBJ databases">
        <title>Draft genome of Mucuna pruriens seed.</title>
        <authorList>
            <person name="Nnadi N.E."/>
            <person name="Vos R."/>
            <person name="Hasami M.H."/>
            <person name="Devisetty U.K."/>
            <person name="Aguiy J.C."/>
        </authorList>
    </citation>
    <scope>NUCLEOTIDE SEQUENCE [LARGE SCALE GENOMIC DNA]</scope>
    <source>
        <strain evidence="1">JCA_2017</strain>
    </source>
</reference>
<organism evidence="1 2">
    <name type="scientific">Mucuna pruriens</name>
    <name type="common">Velvet bean</name>
    <name type="synonym">Dolichos pruriens</name>
    <dbReference type="NCBI Taxonomy" id="157652"/>
    <lineage>
        <taxon>Eukaryota</taxon>
        <taxon>Viridiplantae</taxon>
        <taxon>Streptophyta</taxon>
        <taxon>Embryophyta</taxon>
        <taxon>Tracheophyta</taxon>
        <taxon>Spermatophyta</taxon>
        <taxon>Magnoliopsida</taxon>
        <taxon>eudicotyledons</taxon>
        <taxon>Gunneridae</taxon>
        <taxon>Pentapetalae</taxon>
        <taxon>rosids</taxon>
        <taxon>fabids</taxon>
        <taxon>Fabales</taxon>
        <taxon>Fabaceae</taxon>
        <taxon>Papilionoideae</taxon>
        <taxon>50 kb inversion clade</taxon>
        <taxon>NPAAA clade</taxon>
        <taxon>indigoferoid/millettioid clade</taxon>
        <taxon>Phaseoleae</taxon>
        <taxon>Mucuna</taxon>
    </lineage>
</organism>
<dbReference type="PANTHER" id="PTHR47481">
    <property type="match status" value="1"/>
</dbReference>
<dbReference type="PANTHER" id="PTHR47481:SF31">
    <property type="entry name" value="OS01G0873500 PROTEIN"/>
    <property type="match status" value="1"/>
</dbReference>
<sequence length="120" mass="13765">MQLKVPRKRVLKIVETLTEVGSPISVEDYVETILNGLPFEYDPFVTSILSSAQPYFVDEMKALLMSQQDRLERQKQHESCKICMLILSKISILIEAWKVHTAKDGGIHLSHSKYILNLLH</sequence>
<dbReference type="EMBL" id="QJKJ01002363">
    <property type="protein sequence ID" value="RDY03196.1"/>
    <property type="molecule type" value="Genomic_DNA"/>
</dbReference>
<dbReference type="Pfam" id="PF14223">
    <property type="entry name" value="Retrotran_gag_2"/>
    <property type="match status" value="1"/>
</dbReference>
<dbReference type="Proteomes" id="UP000257109">
    <property type="component" value="Unassembled WGS sequence"/>
</dbReference>
<evidence type="ECO:0000313" key="2">
    <source>
        <dbReference type="Proteomes" id="UP000257109"/>
    </source>
</evidence>
<proteinExistence type="predicted"/>
<name>A0A371HK70_MUCPR</name>
<dbReference type="OrthoDB" id="1745344at2759"/>
<feature type="non-terminal residue" evidence="1">
    <location>
        <position position="1"/>
    </location>
</feature>
<gene>
    <name evidence="1" type="ORF">CR513_13246</name>
</gene>
<protein>
    <submittedName>
        <fullName evidence="1">Uncharacterized protein</fullName>
    </submittedName>
</protein>
<evidence type="ECO:0000313" key="1">
    <source>
        <dbReference type="EMBL" id="RDY03196.1"/>
    </source>
</evidence>
<dbReference type="AlphaFoldDB" id="A0A371HK70"/>
<comment type="caution">
    <text evidence="1">The sequence shown here is derived from an EMBL/GenBank/DDBJ whole genome shotgun (WGS) entry which is preliminary data.</text>
</comment>
<keyword evidence="2" id="KW-1185">Reference proteome</keyword>
<accession>A0A371HK70</accession>